<comment type="caution">
    <text evidence="1">The sequence shown here is derived from an EMBL/GenBank/DDBJ whole genome shotgun (WGS) entry which is preliminary data.</text>
</comment>
<accession>A0A8T3V042</accession>
<reference evidence="1 2" key="1">
    <citation type="submission" date="2020-09" db="EMBL/GenBank/DDBJ databases">
        <title>Genomic characterization of a novel Parvarchaeota family in acid mine drainage sediments.</title>
        <authorList>
            <person name="Luo Z.-H."/>
        </authorList>
    </citation>
    <scope>NUCLEOTIDE SEQUENCE [LARGE SCALE GENOMIC DNA]</scope>
    <source>
        <strain evidence="1">MAS1_bins.189</strain>
    </source>
</reference>
<dbReference type="EMBL" id="JADFAR010000012">
    <property type="protein sequence ID" value="MBE5728444.1"/>
    <property type="molecule type" value="Genomic_DNA"/>
</dbReference>
<sequence>MGIKSKSELENKILAETKNLVASELHNTLQVWLANVIIKTNNYVSDVRLEDNFNSDYYGSKLWPADITIEYEMNGRKRFEVIEVETIPIPRVANRINNIGGKAARSAVAELSDKRFYEEGTRWNRTKYDRMDFSVCFNATGVYGIRKVTIQEITDNIYKNMYWEMSKFVGLKSFPNNFRLNNMYFILNSHALDIGHYSGIINKGYLNAFMYHRFPMRPVLLH</sequence>
<evidence type="ECO:0000313" key="1">
    <source>
        <dbReference type="EMBL" id="MBE5728444.1"/>
    </source>
</evidence>
<dbReference type="Proteomes" id="UP000718571">
    <property type="component" value="Unassembled WGS sequence"/>
</dbReference>
<dbReference type="AlphaFoldDB" id="A0A8T3V042"/>
<evidence type="ECO:0000313" key="2">
    <source>
        <dbReference type="Proteomes" id="UP000718571"/>
    </source>
</evidence>
<protein>
    <submittedName>
        <fullName evidence="1">Uncharacterized protein</fullName>
    </submittedName>
</protein>
<gene>
    <name evidence="1" type="ORF">IHE51_01125</name>
</gene>
<proteinExistence type="predicted"/>
<organism evidence="1 2">
    <name type="scientific">Candidatus Acidifodinimicrobium mancum</name>
    <dbReference type="NCBI Taxonomy" id="2898728"/>
    <lineage>
        <taxon>Archaea</taxon>
        <taxon>Candidatus Parvarchaeota</taxon>
        <taxon>Candidatus Acidifodinimicrobiaceae</taxon>
        <taxon>Candidatus Acidifodinimicrobium</taxon>
    </lineage>
</organism>
<name>A0A8T3V042_9ARCH</name>